<evidence type="ECO:0000313" key="2">
    <source>
        <dbReference type="EMBL" id="OIR12484.1"/>
    </source>
</evidence>
<evidence type="ECO:0000259" key="1">
    <source>
        <dbReference type="Pfam" id="PF00460"/>
    </source>
</evidence>
<gene>
    <name evidence="2" type="primary">flgB_2</name>
    <name evidence="2" type="ORF">GALL_61830</name>
</gene>
<reference evidence="2" key="1">
    <citation type="submission" date="2016-10" db="EMBL/GenBank/DDBJ databases">
        <title>Sequence of Gallionella enrichment culture.</title>
        <authorList>
            <person name="Poehlein A."/>
            <person name="Muehling M."/>
            <person name="Daniel R."/>
        </authorList>
    </citation>
    <scope>NUCLEOTIDE SEQUENCE</scope>
</reference>
<dbReference type="AlphaFoldDB" id="A0A1J5TFI5"/>
<dbReference type="PROSITE" id="PS00588">
    <property type="entry name" value="FLAGELLA_BB_ROD"/>
    <property type="match status" value="1"/>
</dbReference>
<keyword evidence="2" id="KW-0282">Flagellum</keyword>
<dbReference type="PANTHER" id="PTHR30435:SF12">
    <property type="entry name" value="FLAGELLAR BASAL BODY ROD PROTEIN FLGB"/>
    <property type="match status" value="1"/>
</dbReference>
<organism evidence="2">
    <name type="scientific">mine drainage metagenome</name>
    <dbReference type="NCBI Taxonomy" id="410659"/>
    <lineage>
        <taxon>unclassified sequences</taxon>
        <taxon>metagenomes</taxon>
        <taxon>ecological metagenomes</taxon>
    </lineage>
</organism>
<dbReference type="InterPro" id="IPR001444">
    <property type="entry name" value="Flag_bb_rod_N"/>
</dbReference>
<proteinExistence type="predicted"/>
<dbReference type="Pfam" id="PF00460">
    <property type="entry name" value="Flg_bb_rod"/>
    <property type="match status" value="1"/>
</dbReference>
<keyword evidence="2" id="KW-0966">Cell projection</keyword>
<comment type="caution">
    <text evidence="2">The sequence shown here is derived from an EMBL/GenBank/DDBJ whole genome shotgun (WGS) entry which is preliminary data.</text>
</comment>
<protein>
    <submittedName>
        <fullName evidence="2">Flagellar basal body rod protein FlgB</fullName>
    </submittedName>
</protein>
<dbReference type="EMBL" id="MLJW01000017">
    <property type="protein sequence ID" value="OIR12484.1"/>
    <property type="molecule type" value="Genomic_DNA"/>
</dbReference>
<accession>A0A1J5TFI5</accession>
<feature type="domain" description="Flagellar basal body rod protein N-terminal" evidence="1">
    <location>
        <begin position="90"/>
        <end position="115"/>
    </location>
</feature>
<sequence>MANILGLSNLPLSNVDSSVKREAKSLIPLAGTFSEALARVRDREPATTSVNGYKNFALVVPKSPLSTYVTPSHFQLVSARAVDEDSLNERALGLRAYRQELLASNIANADTPGYKAVDFDIQEALRTGKTAKTVEVKYVIPSQGSVDGNTVEMDVERVKFAENALMYEYHVDRVRGHYKDMEDLLKNTPY</sequence>
<keyword evidence="2" id="KW-0969">Cilium</keyword>
<dbReference type="PANTHER" id="PTHR30435">
    <property type="entry name" value="FLAGELLAR PROTEIN"/>
    <property type="match status" value="1"/>
</dbReference>
<name>A0A1J5TFI5_9ZZZZ</name>
<dbReference type="InterPro" id="IPR019776">
    <property type="entry name" value="Flagellar_basal_body_rod_CS"/>
</dbReference>